<comment type="caution">
    <text evidence="6">The sequence shown here is derived from an EMBL/GenBank/DDBJ whole genome shotgun (WGS) entry which is preliminary data.</text>
</comment>
<comment type="subcellular location">
    <subcellularLocation>
        <location evidence="1">Cytoplasm</location>
    </subcellularLocation>
</comment>
<dbReference type="InterPro" id="IPR019903">
    <property type="entry name" value="RIC_family"/>
</dbReference>
<protein>
    <submittedName>
        <fullName evidence="6">Iron-sulfur cluster repair di-iron protein</fullName>
    </submittedName>
</protein>
<dbReference type="PANTHER" id="PTHR36438:SF1">
    <property type="entry name" value="IRON-SULFUR CLUSTER REPAIR PROTEIN YTFE"/>
    <property type="match status" value="1"/>
</dbReference>
<dbReference type="Pfam" id="PF01814">
    <property type="entry name" value="Hemerythrin"/>
    <property type="match status" value="1"/>
</dbReference>
<dbReference type="PANTHER" id="PTHR36438">
    <property type="entry name" value="IRON-SULFUR CLUSTER REPAIR PROTEIN YTFE"/>
    <property type="match status" value="1"/>
</dbReference>
<dbReference type="NCBIfam" id="TIGR03652">
    <property type="entry name" value="FeS_repair_RIC"/>
    <property type="match status" value="1"/>
</dbReference>
<sequence length="231" mass="25001">MSQFADTNAIANQTVGRIAATLPGAAAIFQDHGVDFCCGGDRTLADAAAKRALDLDALIGELAAANPVEDVSWDAAPTAELIEHIRTRYHSVHLRELPWLIRLAHKVEAAHKENGRVPAGVADLLSRLLAGINVHQRREEVGLFPMMQAGGRPMIEAAIATMRAEHDDHGAVLAEIDRLTQNHTAPDDACATWRALCVGLSKFHDDLMMHVHIENNILFPRFAGNPATHAA</sequence>
<evidence type="ECO:0000256" key="4">
    <source>
        <dbReference type="ARBA" id="ARBA00023004"/>
    </source>
</evidence>
<evidence type="ECO:0000259" key="5">
    <source>
        <dbReference type="Pfam" id="PF01814"/>
    </source>
</evidence>
<dbReference type="Pfam" id="PF04405">
    <property type="entry name" value="ScdA_N"/>
    <property type="match status" value="1"/>
</dbReference>
<accession>A0ABS9DXU8</accession>
<dbReference type="RefSeq" id="WP_235704817.1">
    <property type="nucleotide sequence ID" value="NZ_JAKGBZ010000025.1"/>
</dbReference>
<evidence type="ECO:0000313" key="7">
    <source>
        <dbReference type="Proteomes" id="UP001521209"/>
    </source>
</evidence>
<dbReference type="Gene3D" id="1.20.120.520">
    <property type="entry name" value="nmb1532 protein domain like"/>
    <property type="match status" value="1"/>
</dbReference>
<evidence type="ECO:0000256" key="1">
    <source>
        <dbReference type="ARBA" id="ARBA00004496"/>
    </source>
</evidence>
<keyword evidence="4" id="KW-0408">Iron</keyword>
<reference evidence="6 7" key="1">
    <citation type="submission" date="2022-01" db="EMBL/GenBank/DDBJ databases">
        <authorList>
            <person name="Won M."/>
            <person name="Kim S.-J."/>
            <person name="Kwon S.-W."/>
        </authorList>
    </citation>
    <scope>NUCLEOTIDE SEQUENCE [LARGE SCALE GENOMIC DNA]</scope>
    <source>
        <strain evidence="6 7">KCTC 23505</strain>
    </source>
</reference>
<dbReference type="Proteomes" id="UP001521209">
    <property type="component" value="Unassembled WGS sequence"/>
</dbReference>
<organism evidence="6 7">
    <name type="scientific">Acidiphilium iwatense</name>
    <dbReference type="NCBI Taxonomy" id="768198"/>
    <lineage>
        <taxon>Bacteria</taxon>
        <taxon>Pseudomonadati</taxon>
        <taxon>Pseudomonadota</taxon>
        <taxon>Alphaproteobacteria</taxon>
        <taxon>Acetobacterales</taxon>
        <taxon>Acidocellaceae</taxon>
        <taxon>Acidiphilium</taxon>
    </lineage>
</organism>
<feature type="domain" description="Hemerythrin-like" evidence="5">
    <location>
        <begin position="87"/>
        <end position="221"/>
    </location>
</feature>
<keyword evidence="2" id="KW-0963">Cytoplasm</keyword>
<name>A0ABS9DXU8_9PROT</name>
<keyword evidence="7" id="KW-1185">Reference proteome</keyword>
<evidence type="ECO:0000313" key="6">
    <source>
        <dbReference type="EMBL" id="MCF3947567.1"/>
    </source>
</evidence>
<proteinExistence type="predicted"/>
<dbReference type="EMBL" id="JAKGBZ010000025">
    <property type="protein sequence ID" value="MCF3947567.1"/>
    <property type="molecule type" value="Genomic_DNA"/>
</dbReference>
<gene>
    <name evidence="6" type="primary">ric</name>
    <name evidence="6" type="ORF">L2A60_12860</name>
</gene>
<keyword evidence="3" id="KW-0479">Metal-binding</keyword>
<dbReference type="InterPro" id="IPR012312">
    <property type="entry name" value="Hemerythrin-like"/>
</dbReference>
<evidence type="ECO:0000256" key="3">
    <source>
        <dbReference type="ARBA" id="ARBA00022723"/>
    </source>
</evidence>
<evidence type="ECO:0000256" key="2">
    <source>
        <dbReference type="ARBA" id="ARBA00022490"/>
    </source>
</evidence>